<feature type="region of interest" description="Disordered" evidence="1">
    <location>
        <begin position="1"/>
        <end position="79"/>
    </location>
</feature>
<proteinExistence type="predicted"/>
<organism evidence="2 3">
    <name type="scientific">Triplophysa rosa</name>
    <name type="common">Cave loach</name>
    <dbReference type="NCBI Taxonomy" id="992332"/>
    <lineage>
        <taxon>Eukaryota</taxon>
        <taxon>Metazoa</taxon>
        <taxon>Chordata</taxon>
        <taxon>Craniata</taxon>
        <taxon>Vertebrata</taxon>
        <taxon>Euteleostomi</taxon>
        <taxon>Actinopterygii</taxon>
        <taxon>Neopterygii</taxon>
        <taxon>Teleostei</taxon>
        <taxon>Ostariophysi</taxon>
        <taxon>Cypriniformes</taxon>
        <taxon>Nemacheilidae</taxon>
        <taxon>Triplophysa</taxon>
    </lineage>
</organism>
<dbReference type="AlphaFoldDB" id="A0A9W7WYL1"/>
<evidence type="ECO:0000313" key="3">
    <source>
        <dbReference type="Proteomes" id="UP001059041"/>
    </source>
</evidence>
<comment type="caution">
    <text evidence="2">The sequence shown here is derived from an EMBL/GenBank/DDBJ whole genome shotgun (WGS) entry which is preliminary data.</text>
</comment>
<accession>A0A9W7WYL1</accession>
<reference evidence="2" key="1">
    <citation type="submission" date="2021-02" db="EMBL/GenBank/DDBJ databases">
        <title>Comparative genomics reveals that relaxation of natural selection precedes convergent phenotypic evolution of cavefish.</title>
        <authorList>
            <person name="Peng Z."/>
        </authorList>
    </citation>
    <scope>NUCLEOTIDE SEQUENCE</scope>
    <source>
        <tissue evidence="2">Muscle</tissue>
    </source>
</reference>
<name>A0A9W7WYL1_TRIRA</name>
<dbReference type="Proteomes" id="UP001059041">
    <property type="component" value="Linkage Group LG4"/>
</dbReference>
<dbReference type="EMBL" id="JAFHDT010000004">
    <property type="protein sequence ID" value="KAI7810862.1"/>
    <property type="molecule type" value="Genomic_DNA"/>
</dbReference>
<evidence type="ECO:0000313" key="2">
    <source>
        <dbReference type="EMBL" id="KAI7810862.1"/>
    </source>
</evidence>
<sequence length="126" mass="14811">MMRRGDDERRDDEERRGGTGREKRDEERRGEKGGEGRGEERRGEEIERGMDKVGEKERNRRGRFYERTPDWTLENPGAPIRSLKAQGTQYENLVMSRCLMRNAVFGRHKHFLPCGRLCVGLLRYAI</sequence>
<feature type="compositionally biased region" description="Basic and acidic residues" evidence="1">
    <location>
        <begin position="1"/>
        <end position="69"/>
    </location>
</feature>
<gene>
    <name evidence="2" type="ORF">IRJ41_007473</name>
</gene>
<evidence type="ECO:0000256" key="1">
    <source>
        <dbReference type="SAM" id="MobiDB-lite"/>
    </source>
</evidence>
<protein>
    <submittedName>
        <fullName evidence="2">Uncharacterized protein</fullName>
    </submittedName>
</protein>
<keyword evidence="3" id="KW-1185">Reference proteome</keyword>